<dbReference type="Pfam" id="PF01468">
    <property type="entry name" value="GA"/>
    <property type="match status" value="1"/>
</dbReference>
<dbReference type="Proteomes" id="UP001255050">
    <property type="component" value="Unassembled WGS sequence"/>
</dbReference>
<protein>
    <recommendedName>
        <fullName evidence="2">Extracellular matrix-binding protein ebh GA module domain-containing protein</fullName>
    </recommendedName>
</protein>
<dbReference type="InterPro" id="IPR002988">
    <property type="entry name" value="GA_module"/>
</dbReference>
<organism evidence="3 4">
    <name type="scientific">Staphylococcus coagulans</name>
    <dbReference type="NCBI Taxonomy" id="74706"/>
    <lineage>
        <taxon>Bacteria</taxon>
        <taxon>Bacillati</taxon>
        <taxon>Bacillota</taxon>
        <taxon>Bacilli</taxon>
        <taxon>Bacillales</taxon>
        <taxon>Staphylococcaceae</taxon>
        <taxon>Staphylococcus</taxon>
    </lineage>
</organism>
<dbReference type="SUPFAM" id="SSF46997">
    <property type="entry name" value="Bacterial immunoglobulin/albumin-binding domains"/>
    <property type="match status" value="3"/>
</dbReference>
<proteinExistence type="predicted"/>
<dbReference type="Pfam" id="PF07554">
    <property type="entry name" value="FIVAR"/>
    <property type="match status" value="1"/>
</dbReference>
<keyword evidence="1" id="KW-0677">Repeat</keyword>
<dbReference type="InterPro" id="IPR009063">
    <property type="entry name" value="Ig/albumin-bd_sf"/>
</dbReference>
<accession>A0ABU1F377</accession>
<comment type="caution">
    <text evidence="3">The sequence shown here is derived from an EMBL/GenBank/DDBJ whole genome shotgun (WGS) entry which is preliminary data.</text>
</comment>
<evidence type="ECO:0000313" key="3">
    <source>
        <dbReference type="EMBL" id="MDR5604442.1"/>
    </source>
</evidence>
<evidence type="ECO:0000256" key="1">
    <source>
        <dbReference type="ARBA" id="ARBA00022737"/>
    </source>
</evidence>
<dbReference type="InterPro" id="IPR020840">
    <property type="entry name" value="Extracell_matrix-bd_GA"/>
</dbReference>
<reference evidence="3 4" key="1">
    <citation type="submission" date="2023-08" db="EMBL/GenBank/DDBJ databases">
        <title>Whole genome sequencing of Staphylococcus coagulans NN-2474.</title>
        <authorList>
            <person name="Kropotov V.S."/>
            <person name="Boriskina E.V."/>
            <person name="Gordinskaya N.A."/>
            <person name="Shkurkina I.S."/>
            <person name="Kryazhev D.V."/>
            <person name="Alekseeva A.E."/>
            <person name="Makhova M.A."/>
        </authorList>
    </citation>
    <scope>NUCLEOTIDE SEQUENCE [LARGE SCALE GENOMIC DNA]</scope>
    <source>
        <strain evidence="3 4">NN-2474</strain>
    </source>
</reference>
<name>A0ABU1F377_9STAP</name>
<feature type="non-terminal residue" evidence="3">
    <location>
        <position position="1"/>
    </location>
</feature>
<evidence type="ECO:0000313" key="4">
    <source>
        <dbReference type="Proteomes" id="UP001255050"/>
    </source>
</evidence>
<dbReference type="EMBL" id="JAVJGV010000453">
    <property type="protein sequence ID" value="MDR5604442.1"/>
    <property type="molecule type" value="Genomic_DNA"/>
</dbReference>
<dbReference type="RefSeq" id="WP_309552778.1">
    <property type="nucleotide sequence ID" value="NZ_JAVJGV010000453.1"/>
</dbReference>
<dbReference type="Gene3D" id="1.20.5.420">
    <property type="entry name" value="Immunoglobulin FC, subunit C"/>
    <property type="match status" value="2"/>
</dbReference>
<dbReference type="SMART" id="SM00844">
    <property type="entry name" value="GA"/>
    <property type="match status" value="1"/>
</dbReference>
<sequence length="174" mass="19139">DKVAEIIAQAQALNEAMKALKESIKDQPQTEASSKFINEDQAQKDAYTQAVQHAKDLINKTTDPTLAKSIIDQATQAVTDAKNNLHGDQKLANDKTDAQATLNALNYLNQAQRGNLETKVQNSNSRPEVQKVVQLANQLNDAMKKLDDALTGNDAIKQTSNYINEDTSQQVNFD</sequence>
<feature type="domain" description="Extracellular matrix-binding protein ebh GA module" evidence="2">
    <location>
        <begin position="78"/>
        <end position="137"/>
    </location>
</feature>
<keyword evidence="4" id="KW-1185">Reference proteome</keyword>
<feature type="non-terminal residue" evidence="3">
    <location>
        <position position="174"/>
    </location>
</feature>
<gene>
    <name evidence="3" type="ORF">RCO12_13755</name>
</gene>
<evidence type="ECO:0000259" key="2">
    <source>
        <dbReference type="SMART" id="SM00844"/>
    </source>
</evidence>